<dbReference type="Proteomes" id="UP000054408">
    <property type="component" value="Unassembled WGS sequence"/>
</dbReference>
<dbReference type="PANTHER" id="PTHR43081">
    <property type="entry name" value="ADENYLATE CYCLASE, TERMINAL-DIFFERENTIATION SPECIFIC-RELATED"/>
    <property type="match status" value="1"/>
</dbReference>
<dbReference type="SUPFAM" id="SSF55073">
    <property type="entry name" value="Nucleotide cyclase"/>
    <property type="match status" value="1"/>
</dbReference>
<evidence type="ECO:0000256" key="1">
    <source>
        <dbReference type="ARBA" id="ARBA00023157"/>
    </source>
</evidence>
<dbReference type="GO" id="GO:0009190">
    <property type="term" value="P:cyclic nucleotide biosynthetic process"/>
    <property type="evidence" value="ECO:0007669"/>
    <property type="project" value="InterPro"/>
</dbReference>
<dbReference type="SUPFAM" id="SSF49899">
    <property type="entry name" value="Concanavalin A-like lectins/glucanases"/>
    <property type="match status" value="1"/>
</dbReference>
<feature type="region of interest" description="Disordered" evidence="2">
    <location>
        <begin position="1099"/>
        <end position="1128"/>
    </location>
</feature>
<dbReference type="InterPro" id="IPR001054">
    <property type="entry name" value="A/G_cyclase"/>
</dbReference>
<dbReference type="CDD" id="cd00041">
    <property type="entry name" value="CUB"/>
    <property type="match status" value="1"/>
</dbReference>
<evidence type="ECO:0000313" key="7">
    <source>
        <dbReference type="EMBL" id="KNC49955.1"/>
    </source>
</evidence>
<feature type="transmembrane region" description="Helical" evidence="3">
    <location>
        <begin position="792"/>
        <end position="816"/>
    </location>
</feature>
<evidence type="ECO:0000259" key="6">
    <source>
        <dbReference type="PROSITE" id="PS50125"/>
    </source>
</evidence>
<evidence type="ECO:0000259" key="5">
    <source>
        <dbReference type="PROSITE" id="PS01180"/>
    </source>
</evidence>
<dbReference type="InterPro" id="IPR013320">
    <property type="entry name" value="ConA-like_dom_sf"/>
</dbReference>
<dbReference type="Gene3D" id="3.30.70.1230">
    <property type="entry name" value="Nucleotide cyclase"/>
    <property type="match status" value="1"/>
</dbReference>
<keyword evidence="8" id="KW-1185">Reference proteome</keyword>
<feature type="compositionally biased region" description="Polar residues" evidence="2">
    <location>
        <begin position="1261"/>
        <end position="1284"/>
    </location>
</feature>
<evidence type="ECO:0000313" key="8">
    <source>
        <dbReference type="Proteomes" id="UP000054408"/>
    </source>
</evidence>
<feature type="compositionally biased region" description="Low complexity" evidence="2">
    <location>
        <begin position="1221"/>
        <end position="1235"/>
    </location>
</feature>
<dbReference type="GeneID" id="25565470"/>
<keyword evidence="3" id="KW-0472">Membrane</keyword>
<dbReference type="CDD" id="cd07302">
    <property type="entry name" value="CHD"/>
    <property type="match status" value="1"/>
</dbReference>
<dbReference type="InterPro" id="IPR050697">
    <property type="entry name" value="Adenylyl/Guanylyl_Cyclase_3/4"/>
</dbReference>
<dbReference type="PANTHER" id="PTHR43081:SF1">
    <property type="entry name" value="ADENYLATE CYCLASE, TERMINAL-DIFFERENTIATION SPECIFIC"/>
    <property type="match status" value="1"/>
</dbReference>
<dbReference type="STRING" id="461836.A0A0L0DCJ4"/>
<proteinExistence type="predicted"/>
<dbReference type="InterPro" id="IPR035914">
    <property type="entry name" value="Sperma_CUB_dom_sf"/>
</dbReference>
<accession>A0A0L0DCJ4</accession>
<feature type="compositionally biased region" description="Basic residues" evidence="2">
    <location>
        <begin position="1102"/>
        <end position="1117"/>
    </location>
</feature>
<dbReference type="PROSITE" id="PS50125">
    <property type="entry name" value="GUANYLATE_CYCLASE_2"/>
    <property type="match status" value="1"/>
</dbReference>
<keyword evidence="3" id="KW-0812">Transmembrane</keyword>
<keyword evidence="4" id="KW-0732">Signal</keyword>
<feature type="region of interest" description="Disordered" evidence="2">
    <location>
        <begin position="1213"/>
        <end position="1294"/>
    </location>
</feature>
<feature type="chain" id="PRO_5005537463" evidence="4">
    <location>
        <begin position="24"/>
        <end position="1325"/>
    </location>
</feature>
<protein>
    <submittedName>
        <fullName evidence="7">Adenylate/guanylate cyclase</fullName>
    </submittedName>
</protein>
<dbReference type="OrthoDB" id="431034at2759"/>
<dbReference type="Gene3D" id="2.60.120.200">
    <property type="match status" value="1"/>
</dbReference>
<reference evidence="7 8" key="1">
    <citation type="submission" date="2010-05" db="EMBL/GenBank/DDBJ databases">
        <title>The Genome Sequence of Thecamonas trahens ATCC 50062.</title>
        <authorList>
            <consortium name="The Broad Institute Genome Sequencing Platform"/>
            <person name="Russ C."/>
            <person name="Cuomo C."/>
            <person name="Shea T."/>
            <person name="Young S.K."/>
            <person name="Zeng Q."/>
            <person name="Koehrsen M."/>
            <person name="Haas B."/>
            <person name="Borodovsky M."/>
            <person name="Guigo R."/>
            <person name="Alvarado L."/>
            <person name="Berlin A."/>
            <person name="Bochicchio J."/>
            <person name="Borenstein D."/>
            <person name="Chapman S."/>
            <person name="Chen Z."/>
            <person name="Freedman E."/>
            <person name="Gellesch M."/>
            <person name="Goldberg J."/>
            <person name="Griggs A."/>
            <person name="Gujja S."/>
            <person name="Heilman E."/>
            <person name="Heiman D."/>
            <person name="Hepburn T."/>
            <person name="Howarth C."/>
            <person name="Jen D."/>
            <person name="Larson L."/>
            <person name="Mehta T."/>
            <person name="Park D."/>
            <person name="Pearson M."/>
            <person name="Roberts A."/>
            <person name="Saif S."/>
            <person name="Shenoy N."/>
            <person name="Sisk P."/>
            <person name="Stolte C."/>
            <person name="Sykes S."/>
            <person name="Thomson T."/>
            <person name="Walk T."/>
            <person name="White J."/>
            <person name="Yandava C."/>
            <person name="Burger G."/>
            <person name="Gray M.W."/>
            <person name="Holland P.W.H."/>
            <person name="King N."/>
            <person name="Lang F.B.F."/>
            <person name="Roger A.J."/>
            <person name="Ruiz-Trillo I."/>
            <person name="Lander E."/>
            <person name="Nusbaum C."/>
        </authorList>
    </citation>
    <scope>NUCLEOTIDE SEQUENCE [LARGE SCALE GENOMIC DNA]</scope>
    <source>
        <strain evidence="7 8">ATCC 50062</strain>
    </source>
</reference>
<keyword evidence="1" id="KW-1015">Disulfide bond</keyword>
<dbReference type="InterPro" id="IPR029787">
    <property type="entry name" value="Nucleotide_cyclase"/>
</dbReference>
<feature type="region of interest" description="Disordered" evidence="2">
    <location>
        <begin position="1144"/>
        <end position="1198"/>
    </location>
</feature>
<feature type="domain" description="CUB" evidence="5">
    <location>
        <begin position="24"/>
        <end position="137"/>
    </location>
</feature>
<name>A0A0L0DCJ4_THETB</name>
<sequence length="1325" mass="137888">MWVASSAIAALALLALLIPTATACTNEMHTSAAGVTSGTLATPGANYISNADCSYTFDFVHGGIELVFNTFDLENGYDYMYIYEGTTSPSTEFLKIRVTGTEALGQTMYFEASQVVVVFQSDTSVVQTGYSIDWARKTFSASSPGPPSPLTAPDCSYTEPPSGSWPSLEIAGDATLEFNLRLDATAMAERVDVFSFRSTTTEFIIRFLGDDIFDQPGTANEAHRTIAFQATGGVGNYEAQAPAGSVSPGVDVHLAGIYDSGLGTWSILVDGVPQTTMVLKQSGSPYTLSSSSLGLHIGYYRMRWEVTDAMWDLRVWNYSRTAAEIDTNRLATLTGCETGLIGLFRLDIEHTLNEAGIGCGGLPGAGICSQPRKFPPLVYTTSPAPVTCGDGYVEGAPCTTCAHPNGMDCAGTCDGNAILDACNVCSGGTTNRLPNADRDDCGVCFGGNADRDDCGVCFGANAHKDECGVCFGSNTTCAGCDGVPNSGLVRDVCGVCDGDGSSCLGCDGVPIPSGGAHFDACGVCGGNATVCYVGCDGVYGSSIHYDCHGVCGGNATIDSCGMCAGGNVSTPLPYNYHLDSCGVCFGQDLTCTTCASGVLDACGVCDGDNSTCVGCDGIRVSDGGALFDLCGVCGGDGSSCIMGCDGVLGSSATYDCTGTCSGTAAIDECNSCTGGTSLIPTANFFRDDCGICFRGNVDRDSCGVCFGGDADRDDCGVCRGHNAAMDDCGACFGSNLAKDDCGTCYGNNTVCAGCDGIPNSGLIVDACGVCTLPAAGCNGIRAATRSSTVSPLVVSAMGGSVVVICILLIAALVIAYRRRRSASVLAYHATLADKAPQGEIFIISTDIENSTMLWEINPDQMIVVLDKHNEIMRTAITATGGYEFKTEGDAFFVAHADVEAAVACCVRAQLDLMAVAWPNWLVSVLPSGDPAVWNGVRVRMGIHYGQVSSAFDVRAGRTQYFGSMVNLATLVSDTGTGGQIVTSREVIDQLAAARSRLDLDDAHDNAAFAPAEVTVTPLANVAFDGMSASCEVWEIMPTTLANRAYDMGLDRINKIASISRPLAAETPPPLATGIPVSARTLRSEATTCELASVVRVSTASRTRVRTRARTRARKRNHSNAAASQPLAHESVHLRSASMSAAATVPSGVASRSPSAVRTVVSNSSMSRGSPSPRRSKRSHDFSPDANFDLVSSKEPSRAIPPSLAELHHRGLISPSSPELRTTAQQSASSLASPATRSRRVRRRVGTNYVRRVPTDNPYAKSLNSDSVDGNSLNASFDSSVTHSPSLGDHLSPTASPSAAAAILGVSTLTRPRSRSMSLATSTLNP</sequence>
<dbReference type="EMBL" id="GL349458">
    <property type="protein sequence ID" value="KNC49955.1"/>
    <property type="molecule type" value="Genomic_DNA"/>
</dbReference>
<evidence type="ECO:0000256" key="4">
    <source>
        <dbReference type="SAM" id="SignalP"/>
    </source>
</evidence>
<evidence type="ECO:0000256" key="2">
    <source>
        <dbReference type="SAM" id="MobiDB-lite"/>
    </source>
</evidence>
<dbReference type="Pfam" id="PF13385">
    <property type="entry name" value="Laminin_G_3"/>
    <property type="match status" value="1"/>
</dbReference>
<dbReference type="SMART" id="SM00044">
    <property type="entry name" value="CYCc"/>
    <property type="match status" value="1"/>
</dbReference>
<dbReference type="PROSITE" id="PS01180">
    <property type="entry name" value="CUB"/>
    <property type="match status" value="1"/>
</dbReference>
<dbReference type="eggNOG" id="KOG0618">
    <property type="taxonomic scope" value="Eukaryota"/>
</dbReference>
<dbReference type="SUPFAM" id="SSF49854">
    <property type="entry name" value="Spermadhesin, CUB domain"/>
    <property type="match status" value="1"/>
</dbReference>
<dbReference type="Pfam" id="PF00211">
    <property type="entry name" value="Guanylate_cyc"/>
    <property type="match status" value="1"/>
</dbReference>
<feature type="domain" description="Guanylate cyclase" evidence="6">
    <location>
        <begin position="841"/>
        <end position="972"/>
    </location>
</feature>
<evidence type="ECO:0000256" key="3">
    <source>
        <dbReference type="SAM" id="Phobius"/>
    </source>
</evidence>
<dbReference type="InterPro" id="IPR000859">
    <property type="entry name" value="CUB_dom"/>
</dbReference>
<dbReference type="GO" id="GO:0035556">
    <property type="term" value="P:intracellular signal transduction"/>
    <property type="evidence" value="ECO:0007669"/>
    <property type="project" value="InterPro"/>
</dbReference>
<keyword evidence="3" id="KW-1133">Transmembrane helix</keyword>
<dbReference type="Gene3D" id="2.60.120.290">
    <property type="entry name" value="Spermadhesin, CUB domain"/>
    <property type="match status" value="1"/>
</dbReference>
<feature type="signal peptide" evidence="4">
    <location>
        <begin position="1"/>
        <end position="23"/>
    </location>
</feature>
<dbReference type="SMART" id="SM00042">
    <property type="entry name" value="CUB"/>
    <property type="match status" value="1"/>
</dbReference>
<gene>
    <name evidence="7" type="ORF">AMSG_06265</name>
</gene>
<organism evidence="7 8">
    <name type="scientific">Thecamonas trahens ATCC 50062</name>
    <dbReference type="NCBI Taxonomy" id="461836"/>
    <lineage>
        <taxon>Eukaryota</taxon>
        <taxon>Apusozoa</taxon>
        <taxon>Apusomonadida</taxon>
        <taxon>Apusomonadidae</taxon>
        <taxon>Thecamonas</taxon>
    </lineage>
</organism>
<dbReference type="Pfam" id="PF00431">
    <property type="entry name" value="CUB"/>
    <property type="match status" value="1"/>
</dbReference>
<dbReference type="RefSeq" id="XP_013757430.1">
    <property type="nucleotide sequence ID" value="XM_013901976.1"/>
</dbReference>
<feature type="compositionally biased region" description="Low complexity" evidence="2">
    <location>
        <begin position="1161"/>
        <end position="1172"/>
    </location>
</feature>